<feature type="transmembrane region" description="Helical" evidence="9">
    <location>
        <begin position="116"/>
        <end position="139"/>
    </location>
</feature>
<evidence type="ECO:0000256" key="9">
    <source>
        <dbReference type="SAM" id="Phobius"/>
    </source>
</evidence>
<feature type="transmembrane region" description="Helical" evidence="9">
    <location>
        <begin position="437"/>
        <end position="458"/>
    </location>
</feature>
<dbReference type="PANTHER" id="PTHR48020:SF22">
    <property type="entry name" value="MAJOR FACILITATOR SUPERFAMILY (MFS) PROFILE DOMAIN-CONTAINING PROTEIN-RELATED"/>
    <property type="match status" value="1"/>
</dbReference>
<dbReference type="AlphaFoldDB" id="A0A9W8TMU9"/>
<keyword evidence="5 9" id="KW-1133">Transmembrane helix</keyword>
<evidence type="ECO:0000256" key="1">
    <source>
        <dbReference type="ARBA" id="ARBA00004141"/>
    </source>
</evidence>
<dbReference type="NCBIfam" id="TIGR00879">
    <property type="entry name" value="SP"/>
    <property type="match status" value="1"/>
</dbReference>
<feature type="transmembrane region" description="Helical" evidence="9">
    <location>
        <begin position="47"/>
        <end position="74"/>
    </location>
</feature>
<proteinExistence type="inferred from homology"/>
<dbReference type="InterPro" id="IPR005829">
    <property type="entry name" value="Sugar_transporter_CS"/>
</dbReference>
<keyword evidence="4 9" id="KW-0812">Transmembrane</keyword>
<accession>A0A9W8TMU9</accession>
<feature type="transmembrane region" description="Helical" evidence="9">
    <location>
        <begin position="89"/>
        <end position="109"/>
    </location>
</feature>
<evidence type="ECO:0000256" key="8">
    <source>
        <dbReference type="RuleBase" id="RU003346"/>
    </source>
</evidence>
<comment type="caution">
    <text evidence="11">The sequence shown here is derived from an EMBL/GenBank/DDBJ whole genome shotgun (WGS) entry which is preliminary data.</text>
</comment>
<feature type="transmembrane region" description="Helical" evidence="9">
    <location>
        <begin position="294"/>
        <end position="319"/>
    </location>
</feature>
<evidence type="ECO:0000256" key="5">
    <source>
        <dbReference type="ARBA" id="ARBA00022989"/>
    </source>
</evidence>
<dbReference type="PROSITE" id="PS00216">
    <property type="entry name" value="SUGAR_TRANSPORT_1"/>
    <property type="match status" value="1"/>
</dbReference>
<keyword evidence="6 9" id="KW-0472">Membrane</keyword>
<feature type="transmembrane region" description="Helical" evidence="9">
    <location>
        <begin position="176"/>
        <end position="200"/>
    </location>
</feature>
<sequence length="547" mass="58881">MSSEPSLQDGKPEAQHVEIEAVAELPSAEYLEQLDSIEHTKAGAYSWLVTATAALGGLLFGYDTGIIAAVLVTIGSDLGHELISSEKELITSITSGGAFIGAIFAGLTADSYGRKGAIYAGCVLFIIGAILQAASFSIAQMTVGRLIVGFGVGSAAAIVPLYIAEMSPSKYRGRMIGLDNMSITGGQLLSYGIGAAFTYVEGGWRYMVGGGAIPAIILGILLLFCPESPRQLIYHGKPEEAAKVIRKIYPNGTDQQVADKVKHITYHVDLAKAINAGKSRWWIIKQLYVVPSNLYSLISACGLMAISQLAGFNALVYYSPLIFSLVGFDNPVAVGTIVAAVNFIFTFVNLILVDRVGRRRILLSTVQFMGFALTVSAVAFAYIPIRHDLTLEPGTTIGWPAKLVLVSVVIYVAFYSSGIGNTAWLSSELFAMEVRSMGTMMMTCTCWGSNIIIASTFLTQLENTTPSGTYGFYAGICVLGYVAIYFCYPEVAGMTLEDIREIFSDGFGIEKARTIQKQMKAESTALASQQTTRVSRYYHEPYADDDV</sequence>
<evidence type="ECO:0000259" key="10">
    <source>
        <dbReference type="PROSITE" id="PS50850"/>
    </source>
</evidence>
<evidence type="ECO:0000256" key="6">
    <source>
        <dbReference type="ARBA" id="ARBA00023136"/>
    </source>
</evidence>
<comment type="catalytic activity">
    <reaction evidence="7">
        <text>myo-inositol(out) + H(+)(out) = myo-inositol(in) + H(+)(in)</text>
        <dbReference type="Rhea" id="RHEA:60364"/>
        <dbReference type="ChEBI" id="CHEBI:15378"/>
        <dbReference type="ChEBI" id="CHEBI:17268"/>
    </reaction>
</comment>
<dbReference type="GO" id="GO:0005366">
    <property type="term" value="F:myo-inositol:proton symporter activity"/>
    <property type="evidence" value="ECO:0007669"/>
    <property type="project" value="TreeGrafter"/>
</dbReference>
<dbReference type="PRINTS" id="PR00171">
    <property type="entry name" value="SUGRTRNSPORT"/>
</dbReference>
<dbReference type="GO" id="GO:1904679">
    <property type="term" value="P:myo-inositol import across plasma membrane"/>
    <property type="evidence" value="ECO:0007669"/>
    <property type="project" value="TreeGrafter"/>
</dbReference>
<dbReference type="GO" id="GO:0016020">
    <property type="term" value="C:membrane"/>
    <property type="evidence" value="ECO:0007669"/>
    <property type="project" value="UniProtKB-SubCell"/>
</dbReference>
<dbReference type="PROSITE" id="PS50850">
    <property type="entry name" value="MFS"/>
    <property type="match status" value="1"/>
</dbReference>
<evidence type="ECO:0000256" key="7">
    <source>
        <dbReference type="ARBA" id="ARBA00049119"/>
    </source>
</evidence>
<evidence type="ECO:0000256" key="2">
    <source>
        <dbReference type="ARBA" id="ARBA00010992"/>
    </source>
</evidence>
<dbReference type="PANTHER" id="PTHR48020">
    <property type="entry name" value="PROTON MYO-INOSITOL COTRANSPORTER"/>
    <property type="match status" value="1"/>
</dbReference>
<evidence type="ECO:0000256" key="4">
    <source>
        <dbReference type="ARBA" id="ARBA00022692"/>
    </source>
</evidence>
<dbReference type="VEuPathDB" id="FungiDB:F4678DRAFT_482656"/>
<dbReference type="Gene3D" id="1.20.1250.20">
    <property type="entry name" value="MFS general substrate transporter like domains"/>
    <property type="match status" value="1"/>
</dbReference>
<evidence type="ECO:0000313" key="12">
    <source>
        <dbReference type="Proteomes" id="UP001148614"/>
    </source>
</evidence>
<dbReference type="InterPro" id="IPR020846">
    <property type="entry name" value="MFS_dom"/>
</dbReference>
<dbReference type="EMBL" id="JANPWZ010000941">
    <property type="protein sequence ID" value="KAJ3570401.1"/>
    <property type="molecule type" value="Genomic_DNA"/>
</dbReference>
<feature type="transmembrane region" description="Helical" evidence="9">
    <location>
        <begin position="206"/>
        <end position="225"/>
    </location>
</feature>
<feature type="transmembrane region" description="Helical" evidence="9">
    <location>
        <begin position="403"/>
        <end position="425"/>
    </location>
</feature>
<gene>
    <name evidence="11" type="ORF">NPX13_g5746</name>
</gene>
<feature type="transmembrane region" description="Helical" evidence="9">
    <location>
        <begin position="361"/>
        <end position="383"/>
    </location>
</feature>
<feature type="transmembrane region" description="Helical" evidence="9">
    <location>
        <begin position="470"/>
        <end position="488"/>
    </location>
</feature>
<reference evidence="11" key="1">
    <citation type="submission" date="2022-07" db="EMBL/GenBank/DDBJ databases">
        <title>Genome Sequence of Xylaria arbuscula.</title>
        <authorList>
            <person name="Buettner E."/>
        </authorList>
    </citation>
    <scope>NUCLEOTIDE SEQUENCE</scope>
    <source>
        <strain evidence="11">VT107</strain>
    </source>
</reference>
<dbReference type="FunFam" id="1.20.1250.20:FF:000073">
    <property type="entry name" value="MFS myo-inositol transporter, putative"/>
    <property type="match status" value="1"/>
</dbReference>
<dbReference type="InterPro" id="IPR003663">
    <property type="entry name" value="Sugar/inositol_transpt"/>
</dbReference>
<evidence type="ECO:0000313" key="11">
    <source>
        <dbReference type="EMBL" id="KAJ3570401.1"/>
    </source>
</evidence>
<dbReference type="InterPro" id="IPR005828">
    <property type="entry name" value="MFS_sugar_transport-like"/>
</dbReference>
<dbReference type="Pfam" id="PF00083">
    <property type="entry name" value="Sugar_tr"/>
    <property type="match status" value="1"/>
</dbReference>
<dbReference type="Proteomes" id="UP001148614">
    <property type="component" value="Unassembled WGS sequence"/>
</dbReference>
<comment type="similarity">
    <text evidence="2 8">Belongs to the major facilitator superfamily. Sugar transporter (TC 2.A.1.1) family.</text>
</comment>
<feature type="transmembrane region" description="Helical" evidence="9">
    <location>
        <begin position="145"/>
        <end position="164"/>
    </location>
</feature>
<feature type="transmembrane region" description="Helical" evidence="9">
    <location>
        <begin position="331"/>
        <end position="352"/>
    </location>
</feature>
<dbReference type="InterPro" id="IPR050814">
    <property type="entry name" value="Myo-inositol_Transporter"/>
</dbReference>
<organism evidence="11 12">
    <name type="scientific">Xylaria arbuscula</name>
    <dbReference type="NCBI Taxonomy" id="114810"/>
    <lineage>
        <taxon>Eukaryota</taxon>
        <taxon>Fungi</taxon>
        <taxon>Dikarya</taxon>
        <taxon>Ascomycota</taxon>
        <taxon>Pezizomycotina</taxon>
        <taxon>Sordariomycetes</taxon>
        <taxon>Xylariomycetidae</taxon>
        <taxon>Xylariales</taxon>
        <taxon>Xylariaceae</taxon>
        <taxon>Xylaria</taxon>
    </lineage>
</organism>
<feature type="domain" description="Major facilitator superfamily (MFS) profile" evidence="10">
    <location>
        <begin position="49"/>
        <end position="492"/>
    </location>
</feature>
<protein>
    <recommendedName>
        <fullName evidence="10">Major facilitator superfamily (MFS) profile domain-containing protein</fullName>
    </recommendedName>
</protein>
<dbReference type="SUPFAM" id="SSF103473">
    <property type="entry name" value="MFS general substrate transporter"/>
    <property type="match status" value="1"/>
</dbReference>
<comment type="subcellular location">
    <subcellularLocation>
        <location evidence="1">Membrane</location>
        <topology evidence="1">Multi-pass membrane protein</topology>
    </subcellularLocation>
</comment>
<dbReference type="PROSITE" id="PS00217">
    <property type="entry name" value="SUGAR_TRANSPORT_2"/>
    <property type="match status" value="1"/>
</dbReference>
<name>A0A9W8TMU9_9PEZI</name>
<keyword evidence="3 8" id="KW-0813">Transport</keyword>
<dbReference type="InterPro" id="IPR036259">
    <property type="entry name" value="MFS_trans_sf"/>
</dbReference>
<evidence type="ECO:0000256" key="3">
    <source>
        <dbReference type="ARBA" id="ARBA00022448"/>
    </source>
</evidence>
<keyword evidence="12" id="KW-1185">Reference proteome</keyword>